<dbReference type="SMART" id="SM00052">
    <property type="entry name" value="EAL"/>
    <property type="match status" value="1"/>
</dbReference>
<dbReference type="NCBIfam" id="TIGR00254">
    <property type="entry name" value="GGDEF"/>
    <property type="match status" value="1"/>
</dbReference>
<keyword evidence="5" id="KW-1185">Reference proteome</keyword>
<dbReference type="InterPro" id="IPR029787">
    <property type="entry name" value="Nucleotide_cyclase"/>
</dbReference>
<feature type="domain" description="EAL" evidence="2">
    <location>
        <begin position="317"/>
        <end position="573"/>
    </location>
</feature>
<dbReference type="PROSITE" id="PS50883">
    <property type="entry name" value="EAL"/>
    <property type="match status" value="1"/>
</dbReference>
<dbReference type="InterPro" id="IPR013767">
    <property type="entry name" value="PAS_fold"/>
</dbReference>
<dbReference type="SUPFAM" id="SSF55785">
    <property type="entry name" value="PYP-like sensor domain (PAS domain)"/>
    <property type="match status" value="1"/>
</dbReference>
<dbReference type="SMART" id="SM00086">
    <property type="entry name" value="PAC"/>
    <property type="match status" value="1"/>
</dbReference>
<accession>A0ABS3CSB2</accession>
<feature type="domain" description="PAS" evidence="1">
    <location>
        <begin position="27"/>
        <end position="76"/>
    </location>
</feature>
<dbReference type="PROSITE" id="PS50112">
    <property type="entry name" value="PAS"/>
    <property type="match status" value="1"/>
</dbReference>
<evidence type="ECO:0000259" key="2">
    <source>
        <dbReference type="PROSITE" id="PS50883"/>
    </source>
</evidence>
<dbReference type="SUPFAM" id="SSF141868">
    <property type="entry name" value="EAL domain-like"/>
    <property type="match status" value="1"/>
</dbReference>
<dbReference type="Pfam" id="PF00563">
    <property type="entry name" value="EAL"/>
    <property type="match status" value="1"/>
</dbReference>
<dbReference type="Gene3D" id="3.20.20.450">
    <property type="entry name" value="EAL domain"/>
    <property type="match status" value="1"/>
</dbReference>
<dbReference type="InterPro" id="IPR001610">
    <property type="entry name" value="PAC"/>
</dbReference>
<evidence type="ECO:0000259" key="3">
    <source>
        <dbReference type="PROSITE" id="PS50887"/>
    </source>
</evidence>
<feature type="domain" description="GGDEF" evidence="3">
    <location>
        <begin position="177"/>
        <end position="308"/>
    </location>
</feature>
<dbReference type="PANTHER" id="PTHR44757">
    <property type="entry name" value="DIGUANYLATE CYCLASE DGCP"/>
    <property type="match status" value="1"/>
</dbReference>
<dbReference type="InterPro" id="IPR000014">
    <property type="entry name" value="PAS"/>
</dbReference>
<dbReference type="PROSITE" id="PS50887">
    <property type="entry name" value="GGDEF"/>
    <property type="match status" value="1"/>
</dbReference>
<organism evidence="4 5">
    <name type="scientific">Bowmanella yangjiangensis</name>
    <dbReference type="NCBI Taxonomy" id="2811230"/>
    <lineage>
        <taxon>Bacteria</taxon>
        <taxon>Pseudomonadati</taxon>
        <taxon>Pseudomonadota</taxon>
        <taxon>Gammaproteobacteria</taxon>
        <taxon>Alteromonadales</taxon>
        <taxon>Alteromonadaceae</taxon>
        <taxon>Bowmanella</taxon>
    </lineage>
</organism>
<dbReference type="Gene3D" id="3.30.70.270">
    <property type="match status" value="1"/>
</dbReference>
<evidence type="ECO:0000313" key="5">
    <source>
        <dbReference type="Proteomes" id="UP000663992"/>
    </source>
</evidence>
<dbReference type="InterPro" id="IPR001633">
    <property type="entry name" value="EAL_dom"/>
</dbReference>
<dbReference type="EMBL" id="JAFKCS010000007">
    <property type="protein sequence ID" value="MBN7820011.1"/>
    <property type="molecule type" value="Genomic_DNA"/>
</dbReference>
<evidence type="ECO:0000259" key="1">
    <source>
        <dbReference type="PROSITE" id="PS50112"/>
    </source>
</evidence>
<sequence>MNEFAMSLPRFSGQEAIDVLPDVADLLFNEASQGLMLTDASARIVRVNKTFCQITGFASEEVIGKTPVLFRSSQHPASFYEEMWQTISKQGCWQGEIWNRRRDHAIYRQWLKITEIKDQSGEVRFYLGMMQDLSEQPTRKSHSFDFIHYDRLTGLGSREMLINRFPQALAQSKATRTKLLILWIDASQLGHINEQYGLTIGDLVVRVQGLRLKKIIDEQDTLVRLYADDFVLLHQSRDACADMLCEAILDVLRQPISLGDKQISCCASIGVACFPHDSDKRETLLNAAEMAVQDAKRRGGNCVAYYNPSDGQASVRRHQILRRLSQALVEDDDALHLFFQPKWSMNSRHLTGIEALIRWRDVELGDISPAEFIPIAEQSDLIIKLDRWVVLQLCKLLPNMRGQSRELPTLSINLSARHLCQPDLCDWLLSCLSAHGVRPCELELEITETALMDNEDKASEILVELKRQGFHIALDDFGSGYSSLSHLKNMPLDTVKIDRSLIQDLTCNNKACSIVKNLTAMVADLSLNLVVEGVETIEQHELLRQLGCQQSQGYLYARPMPMQELLALLAYPAWHFSTKRE</sequence>
<dbReference type="InterPro" id="IPR043128">
    <property type="entry name" value="Rev_trsase/Diguanyl_cyclase"/>
</dbReference>
<evidence type="ECO:0000313" key="4">
    <source>
        <dbReference type="EMBL" id="MBN7820011.1"/>
    </source>
</evidence>
<protein>
    <submittedName>
        <fullName evidence="4">EAL domain-containing protein</fullName>
    </submittedName>
</protein>
<dbReference type="SUPFAM" id="SSF55073">
    <property type="entry name" value="Nucleotide cyclase"/>
    <property type="match status" value="1"/>
</dbReference>
<dbReference type="CDD" id="cd00130">
    <property type="entry name" value="PAS"/>
    <property type="match status" value="1"/>
</dbReference>
<dbReference type="InterPro" id="IPR035919">
    <property type="entry name" value="EAL_sf"/>
</dbReference>
<dbReference type="Pfam" id="PF00989">
    <property type="entry name" value="PAS"/>
    <property type="match status" value="1"/>
</dbReference>
<dbReference type="PANTHER" id="PTHR44757:SF2">
    <property type="entry name" value="BIOFILM ARCHITECTURE MAINTENANCE PROTEIN MBAA"/>
    <property type="match status" value="1"/>
</dbReference>
<dbReference type="Gene3D" id="3.30.450.20">
    <property type="entry name" value="PAS domain"/>
    <property type="match status" value="1"/>
</dbReference>
<dbReference type="RefSeq" id="WP_206593853.1">
    <property type="nucleotide sequence ID" value="NZ_JAFKCS010000007.1"/>
</dbReference>
<comment type="caution">
    <text evidence="4">The sequence shown here is derived from an EMBL/GenBank/DDBJ whole genome shotgun (WGS) entry which is preliminary data.</text>
</comment>
<dbReference type="InterPro" id="IPR052155">
    <property type="entry name" value="Biofilm_reg_signaling"/>
</dbReference>
<dbReference type="CDD" id="cd01948">
    <property type="entry name" value="EAL"/>
    <property type="match status" value="1"/>
</dbReference>
<dbReference type="InterPro" id="IPR035965">
    <property type="entry name" value="PAS-like_dom_sf"/>
</dbReference>
<name>A0ABS3CSB2_9ALTE</name>
<dbReference type="SMART" id="SM00091">
    <property type="entry name" value="PAS"/>
    <property type="match status" value="1"/>
</dbReference>
<dbReference type="Proteomes" id="UP000663992">
    <property type="component" value="Unassembled WGS sequence"/>
</dbReference>
<proteinExistence type="predicted"/>
<dbReference type="NCBIfam" id="TIGR00229">
    <property type="entry name" value="sensory_box"/>
    <property type="match status" value="1"/>
</dbReference>
<dbReference type="SMART" id="SM00267">
    <property type="entry name" value="GGDEF"/>
    <property type="match status" value="1"/>
</dbReference>
<dbReference type="CDD" id="cd01949">
    <property type="entry name" value="GGDEF"/>
    <property type="match status" value="1"/>
</dbReference>
<reference evidence="4 5" key="1">
    <citation type="submission" date="2021-03" db="EMBL/GenBank/DDBJ databases">
        <title>novel species isolated from a fishpond in China.</title>
        <authorList>
            <person name="Lu H."/>
            <person name="Cai Z."/>
        </authorList>
    </citation>
    <scope>NUCLEOTIDE SEQUENCE [LARGE SCALE GENOMIC DNA]</scope>
    <source>
        <strain evidence="4 5">Y57</strain>
    </source>
</reference>
<dbReference type="InterPro" id="IPR000160">
    <property type="entry name" value="GGDEF_dom"/>
</dbReference>
<dbReference type="Pfam" id="PF00990">
    <property type="entry name" value="GGDEF"/>
    <property type="match status" value="1"/>
</dbReference>
<gene>
    <name evidence="4" type="ORF">J0A65_09050</name>
</gene>